<name>A0A1D8S758_9EURY</name>
<feature type="region of interest" description="Disordered" evidence="2">
    <location>
        <begin position="1"/>
        <end position="37"/>
    </location>
</feature>
<dbReference type="GeneID" id="29830016"/>
<dbReference type="Gene3D" id="1.25.40.10">
    <property type="entry name" value="Tetratricopeptide repeat domain"/>
    <property type="match status" value="1"/>
</dbReference>
<dbReference type="STRING" id="1873524.HSR6_2106"/>
<dbReference type="EMBL" id="CP016070">
    <property type="protein sequence ID" value="AOW81191.1"/>
    <property type="molecule type" value="Genomic_DNA"/>
</dbReference>
<keyword evidence="1" id="KW-0802">TPR repeat</keyword>
<dbReference type="Pfam" id="PF13432">
    <property type="entry name" value="TPR_16"/>
    <property type="match status" value="1"/>
</dbReference>
<feature type="compositionally biased region" description="Basic and acidic residues" evidence="2">
    <location>
        <begin position="1"/>
        <end position="10"/>
    </location>
</feature>
<feature type="region of interest" description="Disordered" evidence="2">
    <location>
        <begin position="217"/>
        <end position="245"/>
    </location>
</feature>
<dbReference type="PROSITE" id="PS50005">
    <property type="entry name" value="TPR"/>
    <property type="match status" value="3"/>
</dbReference>
<feature type="repeat" description="TPR" evidence="1">
    <location>
        <begin position="170"/>
        <end position="203"/>
    </location>
</feature>
<evidence type="ECO:0000256" key="1">
    <source>
        <dbReference type="PROSITE-ProRule" id="PRU00339"/>
    </source>
</evidence>
<dbReference type="Proteomes" id="UP000185608">
    <property type="component" value="Chromosome"/>
</dbReference>
<feature type="compositionally biased region" description="Acidic residues" evidence="2">
    <location>
        <begin position="18"/>
        <end position="36"/>
    </location>
</feature>
<dbReference type="Pfam" id="PF00515">
    <property type="entry name" value="TPR_1"/>
    <property type="match status" value="1"/>
</dbReference>
<dbReference type="InterPro" id="IPR011990">
    <property type="entry name" value="TPR-like_helical_dom_sf"/>
</dbReference>
<organism evidence="3 4">
    <name type="scientific">Halodesulfurarchaeum formicicum</name>
    <dbReference type="NCBI Taxonomy" id="1873524"/>
    <lineage>
        <taxon>Archaea</taxon>
        <taxon>Methanobacteriati</taxon>
        <taxon>Methanobacteriota</taxon>
        <taxon>Stenosarchaea group</taxon>
        <taxon>Halobacteria</taxon>
        <taxon>Halobacteriales</taxon>
        <taxon>Halobacteriaceae</taxon>
        <taxon>Halodesulfurarchaeum</taxon>
    </lineage>
</organism>
<dbReference type="PANTHER" id="PTHR12558:SF33">
    <property type="entry name" value="BLL7664 PROTEIN"/>
    <property type="match status" value="1"/>
</dbReference>
<feature type="compositionally biased region" description="Basic and acidic residues" evidence="2">
    <location>
        <begin position="217"/>
        <end position="230"/>
    </location>
</feature>
<gene>
    <name evidence="3" type="primary">tpr</name>
    <name evidence="3" type="ORF">HTSR_2030</name>
</gene>
<dbReference type="Pfam" id="PF13181">
    <property type="entry name" value="TPR_8"/>
    <property type="match status" value="1"/>
</dbReference>
<dbReference type="PATRIC" id="fig|1855411.3.peg.2034"/>
<accession>A0A1D8S758</accession>
<dbReference type="SMART" id="SM00028">
    <property type="entry name" value="TPR"/>
    <property type="match status" value="4"/>
</dbReference>
<dbReference type="AlphaFoldDB" id="A0A1D8S758"/>
<dbReference type="KEGG" id="halh:HTSR_2030"/>
<evidence type="ECO:0000256" key="2">
    <source>
        <dbReference type="SAM" id="MobiDB-lite"/>
    </source>
</evidence>
<dbReference type="RefSeq" id="WP_070365834.1">
    <property type="nucleotide sequence ID" value="NZ_CP016070.1"/>
</dbReference>
<protein>
    <submittedName>
        <fullName evidence="3">Tetratricopeptide repeat protein</fullName>
    </submittedName>
</protein>
<dbReference type="SUPFAM" id="SSF48452">
    <property type="entry name" value="TPR-like"/>
    <property type="match status" value="1"/>
</dbReference>
<proteinExistence type="predicted"/>
<evidence type="ECO:0000313" key="3">
    <source>
        <dbReference type="EMBL" id="AOW81191.1"/>
    </source>
</evidence>
<reference evidence="3 4" key="1">
    <citation type="submission" date="2016-06" db="EMBL/GenBank/DDBJ databases">
        <title>Discovery of anaerobic lithoheterotrophic haloarchaeon capable of sulfur respiration by hydrogen and formate.</title>
        <authorList>
            <person name="Sorokin D.Y."/>
            <person name="Kublanov I.V."/>
            <person name="Roman P."/>
            <person name="Sinninghe Damste J.S."/>
            <person name="Golyshin P.N."/>
            <person name="Rojo D."/>
            <person name="Ciordia S."/>
            <person name="Mena Md.C."/>
            <person name="Ferrer M."/>
            <person name="Smedile F."/>
            <person name="Messina E."/>
            <person name="La Cono V."/>
            <person name="Yakimov M.M."/>
        </authorList>
    </citation>
    <scope>NUCLEOTIDE SEQUENCE [LARGE SCALE GENOMIC DNA]</scope>
    <source>
        <strain evidence="3 4">HTSR1</strain>
    </source>
</reference>
<feature type="repeat" description="TPR" evidence="1">
    <location>
        <begin position="62"/>
        <end position="95"/>
    </location>
</feature>
<dbReference type="InterPro" id="IPR019734">
    <property type="entry name" value="TPR_rpt"/>
</dbReference>
<evidence type="ECO:0000313" key="4">
    <source>
        <dbReference type="Proteomes" id="UP000185608"/>
    </source>
</evidence>
<dbReference type="PANTHER" id="PTHR12558">
    <property type="entry name" value="CELL DIVISION CYCLE 16,23,27"/>
    <property type="match status" value="1"/>
</dbReference>
<sequence>MTEDDERHEFSSGQGFEEPYEGFDLDPPELDVEDPTQVDPVDSRALTDLLDDRNIAADEVDPDQLIDVGIEYMSINRHEQAVETFERAARYAEDDTREAEAWVSKGIAHGELEEWDAAVSAHREALHVDEDGEFAALAHTNLAYALWERGETEPAFEHAEDAVRADRRVPQAWYNLGFIQVEQGRHEDALECLDNAIRLGFTESAVYEEKARALEGLERDEEAAKMRETATEMQEAEEERLVQQE</sequence>
<feature type="repeat" description="TPR" evidence="1">
    <location>
        <begin position="99"/>
        <end position="132"/>
    </location>
</feature>